<reference evidence="2 3" key="2">
    <citation type="journal article" date="2017" name="Front. Plant Sci.">
        <title>Gene Classification and Mining of Molecular Markers Useful in Red Clover (Trifolium pratense) Breeding.</title>
        <authorList>
            <person name="Istvanek J."/>
            <person name="Dluhosova J."/>
            <person name="Dluhos P."/>
            <person name="Patkova L."/>
            <person name="Nedelnik J."/>
            <person name="Repkova J."/>
        </authorList>
    </citation>
    <scope>NUCLEOTIDE SEQUENCE [LARGE SCALE GENOMIC DNA]</scope>
    <source>
        <strain evidence="3">cv. Tatra</strain>
        <tissue evidence="2">Young leaves</tissue>
    </source>
</reference>
<evidence type="ECO:0000313" key="2">
    <source>
        <dbReference type="EMBL" id="PNX72531.1"/>
    </source>
</evidence>
<gene>
    <name evidence="2" type="ORF">L195_g028424</name>
</gene>
<dbReference type="EMBL" id="ASHM01024768">
    <property type="protein sequence ID" value="PNX72531.1"/>
    <property type="molecule type" value="Genomic_DNA"/>
</dbReference>
<feature type="region of interest" description="Disordered" evidence="1">
    <location>
        <begin position="33"/>
        <end position="61"/>
    </location>
</feature>
<accession>A0A2K3L1Y2</accession>
<organism evidence="2 3">
    <name type="scientific">Trifolium pratense</name>
    <name type="common">Red clover</name>
    <dbReference type="NCBI Taxonomy" id="57577"/>
    <lineage>
        <taxon>Eukaryota</taxon>
        <taxon>Viridiplantae</taxon>
        <taxon>Streptophyta</taxon>
        <taxon>Embryophyta</taxon>
        <taxon>Tracheophyta</taxon>
        <taxon>Spermatophyta</taxon>
        <taxon>Magnoliopsida</taxon>
        <taxon>eudicotyledons</taxon>
        <taxon>Gunneridae</taxon>
        <taxon>Pentapetalae</taxon>
        <taxon>rosids</taxon>
        <taxon>fabids</taxon>
        <taxon>Fabales</taxon>
        <taxon>Fabaceae</taxon>
        <taxon>Papilionoideae</taxon>
        <taxon>50 kb inversion clade</taxon>
        <taxon>NPAAA clade</taxon>
        <taxon>Hologalegina</taxon>
        <taxon>IRL clade</taxon>
        <taxon>Trifolieae</taxon>
        <taxon>Trifolium</taxon>
    </lineage>
</organism>
<protein>
    <submittedName>
        <fullName evidence="2">Uncharacterized protein</fullName>
    </submittedName>
</protein>
<reference evidence="2 3" key="1">
    <citation type="journal article" date="2014" name="Am. J. Bot.">
        <title>Genome assembly and annotation for red clover (Trifolium pratense; Fabaceae).</title>
        <authorList>
            <person name="Istvanek J."/>
            <person name="Jaros M."/>
            <person name="Krenek A."/>
            <person name="Repkova J."/>
        </authorList>
    </citation>
    <scope>NUCLEOTIDE SEQUENCE [LARGE SCALE GENOMIC DNA]</scope>
    <source>
        <strain evidence="3">cv. Tatra</strain>
        <tissue evidence="2">Young leaves</tissue>
    </source>
</reference>
<feature type="compositionally biased region" description="Polar residues" evidence="1">
    <location>
        <begin position="33"/>
        <end position="48"/>
    </location>
</feature>
<dbReference type="AlphaFoldDB" id="A0A2K3L1Y2"/>
<sequence>MVLNDEKKYSPPCSKLSVPSWIGPSLSLVITSGSSPVSIASPRSTPTRMLNRKLPKTDIKETDKDEFEKVITLMQSRNRQGANHRDE</sequence>
<proteinExistence type="predicted"/>
<dbReference type="Proteomes" id="UP000236291">
    <property type="component" value="Unassembled WGS sequence"/>
</dbReference>
<evidence type="ECO:0000313" key="3">
    <source>
        <dbReference type="Proteomes" id="UP000236291"/>
    </source>
</evidence>
<evidence type="ECO:0000256" key="1">
    <source>
        <dbReference type="SAM" id="MobiDB-lite"/>
    </source>
</evidence>
<name>A0A2K3L1Y2_TRIPR</name>
<comment type="caution">
    <text evidence="2">The sequence shown here is derived from an EMBL/GenBank/DDBJ whole genome shotgun (WGS) entry which is preliminary data.</text>
</comment>